<keyword evidence="1" id="KW-0812">Transmembrane</keyword>
<reference evidence="2 3" key="1">
    <citation type="submission" date="2014-12" db="EMBL/GenBank/DDBJ databases">
        <title>Genome sequencing of Arthrobacter phenanthrenivorans SWC37.</title>
        <authorList>
            <person name="Tan P.W."/>
            <person name="Chan K.-G."/>
        </authorList>
    </citation>
    <scope>NUCLEOTIDE SEQUENCE [LARGE SCALE GENOMIC DNA]</scope>
    <source>
        <strain evidence="2 3">SWC37</strain>
    </source>
</reference>
<comment type="caution">
    <text evidence="2">The sequence shown here is derived from an EMBL/GenBank/DDBJ whole genome shotgun (WGS) entry which is preliminary data.</text>
</comment>
<feature type="transmembrane region" description="Helical" evidence="1">
    <location>
        <begin position="335"/>
        <end position="358"/>
    </location>
</feature>
<evidence type="ECO:0008006" key="4">
    <source>
        <dbReference type="Google" id="ProtNLM"/>
    </source>
</evidence>
<feature type="transmembrane region" description="Helical" evidence="1">
    <location>
        <begin position="122"/>
        <end position="140"/>
    </location>
</feature>
<feature type="transmembrane region" description="Helical" evidence="1">
    <location>
        <begin position="270"/>
        <end position="288"/>
    </location>
</feature>
<accession>A0A0B4DVE5</accession>
<dbReference type="Proteomes" id="UP000031196">
    <property type="component" value="Unassembled WGS sequence"/>
</dbReference>
<proteinExistence type="predicted"/>
<evidence type="ECO:0000313" key="3">
    <source>
        <dbReference type="Proteomes" id="UP000031196"/>
    </source>
</evidence>
<evidence type="ECO:0000256" key="1">
    <source>
        <dbReference type="SAM" id="Phobius"/>
    </source>
</evidence>
<name>A0A0B4DVE5_PSEPS</name>
<keyword evidence="1" id="KW-0472">Membrane</keyword>
<feature type="transmembrane region" description="Helical" evidence="1">
    <location>
        <begin position="174"/>
        <end position="199"/>
    </location>
</feature>
<evidence type="ECO:0000313" key="2">
    <source>
        <dbReference type="EMBL" id="KIC68435.1"/>
    </source>
</evidence>
<feature type="transmembrane region" description="Helical" evidence="1">
    <location>
        <begin position="95"/>
        <end position="115"/>
    </location>
</feature>
<organism evidence="2 3">
    <name type="scientific">Pseudarthrobacter phenanthrenivorans</name>
    <name type="common">Arthrobacter phenanthrenivorans</name>
    <dbReference type="NCBI Taxonomy" id="361575"/>
    <lineage>
        <taxon>Bacteria</taxon>
        <taxon>Bacillati</taxon>
        <taxon>Actinomycetota</taxon>
        <taxon>Actinomycetes</taxon>
        <taxon>Micrococcales</taxon>
        <taxon>Micrococcaceae</taxon>
        <taxon>Pseudarthrobacter</taxon>
    </lineage>
</organism>
<sequence>MEEAEGLQNSWRRLAFWMLNAVIVVAGASVAFGRMPWDAQRTIWAEDGGIFLNDALNGSGWAGIFSPYEGYLHIVPRLGANLVASFVPVQGYGIAMNYASCLVVSLVALCVFYLSKSVVGNTLIRVCLASLVIFVAPGPLETLANFANVHWYLLWLTPWLLMAQAQSRAGRFGLFALSLLVSLTEILSLLFVPLFLYDLRNRSKWFARTGLLLGLLCQVLTTLSFPRSPSSGYPVNLLSVLEGWFLNSSSALMFGNSVTIAGLIQAYGPLPIVCAAIPFLVVFIFIMWKGNSVHRLVAAVMVLASFGTWAATQVVNPQSFFDYSTFTNADWDRFFLSRYSTAPSTFLLALLPLAAAVLAPLSRAAAAAILGGFLVLQLVFFFPTVVARTGGPVWSDGVNAGRAACQQDPGLAEAGVQIAPKGWFADKVYVRCDKLRDE</sequence>
<dbReference type="EMBL" id="JWTB01000010">
    <property type="protein sequence ID" value="KIC68435.1"/>
    <property type="molecule type" value="Genomic_DNA"/>
</dbReference>
<protein>
    <recommendedName>
        <fullName evidence="4">DUF2029 domain-containing protein</fullName>
    </recommendedName>
</protein>
<feature type="transmembrane region" description="Helical" evidence="1">
    <location>
        <begin position="205"/>
        <end position="223"/>
    </location>
</feature>
<feature type="transmembrane region" description="Helical" evidence="1">
    <location>
        <begin position="365"/>
        <end position="386"/>
    </location>
</feature>
<keyword evidence="1" id="KW-1133">Transmembrane helix</keyword>
<gene>
    <name evidence="2" type="ORF">RM50_05445</name>
</gene>
<dbReference type="AlphaFoldDB" id="A0A0B4DVE5"/>
<feature type="transmembrane region" description="Helical" evidence="1">
    <location>
        <begin position="295"/>
        <end position="315"/>
    </location>
</feature>
<feature type="transmembrane region" description="Helical" evidence="1">
    <location>
        <begin position="14"/>
        <end position="32"/>
    </location>
</feature>